<gene>
    <name evidence="1" type="ORF">GTP23_18610</name>
</gene>
<sequence>MSEILVTPALQNSIMFHAIKRTALQEFGHEISTLVVGSSHGDCGFNPEFFPGSFNLCTSSQDLKFSSLLYEKAVEQCPGIRNLILFYSVFSPGSVLEKSPSENYHALSLNELFDLGLDFEDMDETSTWLGANIKGRLDGVSKQAGYMGFVANEGKGIYR</sequence>
<dbReference type="EMBL" id="WWCL01000004">
    <property type="protein sequence ID" value="MYN47059.1"/>
    <property type="molecule type" value="Genomic_DNA"/>
</dbReference>
<comment type="caution">
    <text evidence="1">The sequence shown here is derived from an EMBL/GenBank/DDBJ whole genome shotgun (WGS) entry which is preliminary data.</text>
</comment>
<protein>
    <submittedName>
        <fullName evidence="1">Uncharacterized protein</fullName>
    </submittedName>
</protein>
<dbReference type="AlphaFoldDB" id="A0A845I1F8"/>
<reference evidence="1" key="1">
    <citation type="submission" date="2019-12" db="EMBL/GenBank/DDBJ databases">
        <title>Novel species isolated from a subtropical stream in China.</title>
        <authorList>
            <person name="Lu H."/>
        </authorList>
    </citation>
    <scope>NUCLEOTIDE SEQUENCE [LARGE SCALE GENOMIC DNA]</scope>
    <source>
        <strain evidence="1">FT93W</strain>
    </source>
</reference>
<organism evidence="1 2">
    <name type="scientific">Duganella fentianensis</name>
    <dbReference type="NCBI Taxonomy" id="2692177"/>
    <lineage>
        <taxon>Bacteria</taxon>
        <taxon>Pseudomonadati</taxon>
        <taxon>Pseudomonadota</taxon>
        <taxon>Betaproteobacteria</taxon>
        <taxon>Burkholderiales</taxon>
        <taxon>Oxalobacteraceae</taxon>
        <taxon>Telluria group</taxon>
        <taxon>Duganella</taxon>
    </lineage>
</organism>
<dbReference type="RefSeq" id="WP_161036485.1">
    <property type="nucleotide sequence ID" value="NZ_WWCL01000004.1"/>
</dbReference>
<name>A0A845I1F8_9BURK</name>
<keyword evidence="2" id="KW-1185">Reference proteome</keyword>
<accession>A0A845I1F8</accession>
<dbReference type="Proteomes" id="UP000444316">
    <property type="component" value="Unassembled WGS sequence"/>
</dbReference>
<evidence type="ECO:0000313" key="2">
    <source>
        <dbReference type="Proteomes" id="UP000444316"/>
    </source>
</evidence>
<proteinExistence type="predicted"/>
<evidence type="ECO:0000313" key="1">
    <source>
        <dbReference type="EMBL" id="MYN47059.1"/>
    </source>
</evidence>